<reference evidence="1 2" key="1">
    <citation type="submission" date="2020-02" db="EMBL/GenBank/DDBJ databases">
        <authorList>
            <person name="Ferguson B K."/>
        </authorList>
    </citation>
    <scope>NUCLEOTIDE SEQUENCE [LARGE SCALE GENOMIC DNA]</scope>
</reference>
<organism evidence="1 2">
    <name type="scientific">Nesidiocoris tenuis</name>
    <dbReference type="NCBI Taxonomy" id="355587"/>
    <lineage>
        <taxon>Eukaryota</taxon>
        <taxon>Metazoa</taxon>
        <taxon>Ecdysozoa</taxon>
        <taxon>Arthropoda</taxon>
        <taxon>Hexapoda</taxon>
        <taxon>Insecta</taxon>
        <taxon>Pterygota</taxon>
        <taxon>Neoptera</taxon>
        <taxon>Paraneoptera</taxon>
        <taxon>Hemiptera</taxon>
        <taxon>Heteroptera</taxon>
        <taxon>Panheteroptera</taxon>
        <taxon>Cimicomorpha</taxon>
        <taxon>Miridae</taxon>
        <taxon>Dicyphina</taxon>
        <taxon>Nesidiocoris</taxon>
    </lineage>
</organism>
<keyword evidence="2" id="KW-1185">Reference proteome</keyword>
<name>A0A6H5GLQ4_9HEMI</name>
<evidence type="ECO:0000313" key="1">
    <source>
        <dbReference type="EMBL" id="CAB0004323.1"/>
    </source>
</evidence>
<protein>
    <submittedName>
        <fullName evidence="1">Uncharacterized protein</fullName>
    </submittedName>
</protein>
<sequence>MAASNKEDCKNVEKLMARSSLYPKTADDHENVEASTVLQFVPNSNFQNPEPAQQAKEVVAGFEICPWRVCTRFLHLCHCPSKPFTDVRSWKPPAEQRKQWKSVLSELPHDKFPTRTKLCGNKGELYLEIF</sequence>
<dbReference type="Proteomes" id="UP000479000">
    <property type="component" value="Unassembled WGS sequence"/>
</dbReference>
<evidence type="ECO:0000313" key="2">
    <source>
        <dbReference type="Proteomes" id="UP000479000"/>
    </source>
</evidence>
<accession>A0A6H5GLQ4</accession>
<gene>
    <name evidence="1" type="ORF">NTEN_LOCUS9800</name>
</gene>
<dbReference type="EMBL" id="CADCXU010014850">
    <property type="protein sequence ID" value="CAB0004323.1"/>
    <property type="molecule type" value="Genomic_DNA"/>
</dbReference>
<dbReference type="AlphaFoldDB" id="A0A6H5GLQ4"/>
<proteinExistence type="predicted"/>